<sequence length="137" mass="14455">MLAIRERSGTSSTETSTASSVPTRSAAACTPSGATARTGAEEAVRRPTQVLTDVGFAHGPVEHRPDPVVPLRHCPFREGAEAHRDTVCSLHLGLIRGALKEVPAPLGVDRLDPFVEPSLSLAHLSPADEHRAPDRAA</sequence>
<comment type="caution">
    <text evidence="2">The sequence shown here is derived from an EMBL/GenBank/DDBJ whole genome shotgun (WGS) entry which is preliminary data.</text>
</comment>
<accession>A0ABW7S1D0</accession>
<reference evidence="2 3" key="1">
    <citation type="submission" date="2024-10" db="EMBL/GenBank/DDBJ databases">
        <authorList>
            <person name="Wannawong T."/>
            <person name="Kuncharoen N."/>
            <person name="Mhuantong W."/>
        </authorList>
    </citation>
    <scope>NUCLEOTIDE SEQUENCE [LARGE SCALE GENOMIC DNA]</scope>
    <source>
        <strain evidence="2 3">CALK1-4</strain>
    </source>
</reference>
<evidence type="ECO:0000313" key="2">
    <source>
        <dbReference type="EMBL" id="MFI0572229.1"/>
    </source>
</evidence>
<keyword evidence="3" id="KW-1185">Reference proteome</keyword>
<dbReference type="EMBL" id="JBIQWK010000003">
    <property type="protein sequence ID" value="MFI0572229.1"/>
    <property type="molecule type" value="Genomic_DNA"/>
</dbReference>
<gene>
    <name evidence="2" type="ORF">ACH3YB_11370</name>
</gene>
<organism evidence="2 3">
    <name type="scientific">Streptomyces tendae</name>
    <dbReference type="NCBI Taxonomy" id="1932"/>
    <lineage>
        <taxon>Bacteria</taxon>
        <taxon>Bacillati</taxon>
        <taxon>Actinomycetota</taxon>
        <taxon>Actinomycetes</taxon>
        <taxon>Kitasatosporales</taxon>
        <taxon>Streptomycetaceae</taxon>
        <taxon>Streptomyces</taxon>
    </lineage>
</organism>
<feature type="region of interest" description="Disordered" evidence="1">
    <location>
        <begin position="1"/>
        <end position="47"/>
    </location>
</feature>
<protein>
    <submittedName>
        <fullName evidence="2">Uncharacterized protein</fullName>
    </submittedName>
</protein>
<proteinExistence type="predicted"/>
<evidence type="ECO:0000256" key="1">
    <source>
        <dbReference type="SAM" id="MobiDB-lite"/>
    </source>
</evidence>
<evidence type="ECO:0000313" key="3">
    <source>
        <dbReference type="Proteomes" id="UP001610810"/>
    </source>
</evidence>
<feature type="compositionally biased region" description="Low complexity" evidence="1">
    <location>
        <begin position="9"/>
        <end position="23"/>
    </location>
</feature>
<name>A0ABW7S1D0_STRTE</name>
<dbReference type="Proteomes" id="UP001610810">
    <property type="component" value="Unassembled WGS sequence"/>
</dbReference>